<proteinExistence type="predicted"/>
<dbReference type="Pfam" id="PF00646">
    <property type="entry name" value="F-box"/>
    <property type="match status" value="1"/>
</dbReference>
<protein>
    <submittedName>
        <fullName evidence="3">Uncharacterized protein</fullName>
    </submittedName>
</protein>
<dbReference type="EMBL" id="KI517537">
    <property type="protein sequence ID" value="ESQ38311.1"/>
    <property type="molecule type" value="Genomic_DNA"/>
</dbReference>
<dbReference type="Pfam" id="PF03478">
    <property type="entry name" value="Beta-prop_KIB1-4"/>
    <property type="match status" value="1"/>
</dbReference>
<dbReference type="Gramene" id="ESQ38311">
    <property type="protein sequence ID" value="ESQ38311"/>
    <property type="gene ID" value="EUTSA_v10029466mg"/>
</dbReference>
<dbReference type="SUPFAM" id="SSF81383">
    <property type="entry name" value="F-box domain"/>
    <property type="match status" value="1"/>
</dbReference>
<dbReference type="eggNOG" id="ENOG502QWFR">
    <property type="taxonomic scope" value="Eukaryota"/>
</dbReference>
<dbReference type="KEGG" id="eus:EUTSA_v10029466mg"/>
<gene>
    <name evidence="3" type="ORF">EUTSA_v10029466mg</name>
</gene>
<keyword evidence="4" id="KW-1185">Reference proteome</keyword>
<evidence type="ECO:0000259" key="1">
    <source>
        <dbReference type="Pfam" id="PF00646"/>
    </source>
</evidence>
<evidence type="ECO:0000313" key="4">
    <source>
        <dbReference type="Proteomes" id="UP000030689"/>
    </source>
</evidence>
<dbReference type="STRING" id="72664.V4N019"/>
<dbReference type="PANTHER" id="PTHR44259:SF114">
    <property type="entry name" value="OS06G0707300 PROTEIN"/>
    <property type="match status" value="1"/>
</dbReference>
<dbReference type="InterPro" id="IPR001810">
    <property type="entry name" value="F-box_dom"/>
</dbReference>
<reference evidence="3 4" key="1">
    <citation type="journal article" date="2013" name="Front. Plant Sci.">
        <title>The Reference Genome of the Halophytic Plant Eutrema salsugineum.</title>
        <authorList>
            <person name="Yang R."/>
            <person name="Jarvis D.E."/>
            <person name="Chen H."/>
            <person name="Beilstein M.A."/>
            <person name="Grimwood J."/>
            <person name="Jenkins J."/>
            <person name="Shu S."/>
            <person name="Prochnik S."/>
            <person name="Xin M."/>
            <person name="Ma C."/>
            <person name="Schmutz J."/>
            <person name="Wing R.A."/>
            <person name="Mitchell-Olds T."/>
            <person name="Schumaker K.S."/>
            <person name="Wang X."/>
        </authorList>
    </citation>
    <scope>NUCLEOTIDE SEQUENCE [LARGE SCALE GENOMIC DNA]</scope>
</reference>
<dbReference type="InterPro" id="IPR036047">
    <property type="entry name" value="F-box-like_dom_sf"/>
</dbReference>
<feature type="domain" description="KIB1-4 beta-propeller" evidence="2">
    <location>
        <begin position="95"/>
        <end position="266"/>
    </location>
</feature>
<dbReference type="Proteomes" id="UP000030689">
    <property type="component" value="Unassembled WGS sequence"/>
</dbReference>
<dbReference type="Gene3D" id="1.20.1280.50">
    <property type="match status" value="1"/>
</dbReference>
<sequence>MKSLCSFPTIVPNRRHKTRSQTALMKPSFADLPTVLLEIIMSQLVLKDNIRASAACKSWLEAAVSVRVVEKHPWILYFPKHGHLFKLCDPLTWKSNPLKLPELAGSTVCYSRDGWLLMHRCESQDTFFFNPFSKELISLPKIDLSFREIAFSCSPTSDDCVVVAIHFAVSISTCCPGATEWFTKHHIIFPPFQTQSRPFHKQSTLLYVDDQFYGFNEAIGCLYSFYPYSRRLYVHSSACIDRYQQSSGCQKTVFLGEKKGELFLICTSGNEKPLVFFVPPLLNVRPKPAVPCKYRKICFNAVPCDFFGSCMYRLATPTENARSGLV</sequence>
<evidence type="ECO:0000313" key="3">
    <source>
        <dbReference type="EMBL" id="ESQ38311.1"/>
    </source>
</evidence>
<name>V4N019_EUTSA</name>
<feature type="domain" description="F-box" evidence="1">
    <location>
        <begin position="30"/>
        <end position="67"/>
    </location>
</feature>
<evidence type="ECO:0000259" key="2">
    <source>
        <dbReference type="Pfam" id="PF03478"/>
    </source>
</evidence>
<dbReference type="InterPro" id="IPR005174">
    <property type="entry name" value="KIB1-4_b-propeller"/>
</dbReference>
<dbReference type="OMA" id="IRTNLPW"/>
<dbReference type="AlphaFoldDB" id="V4N019"/>
<accession>V4N019</accession>
<organism evidence="3 4">
    <name type="scientific">Eutrema salsugineum</name>
    <name type="common">Saltwater cress</name>
    <name type="synonym">Sisymbrium salsugineum</name>
    <dbReference type="NCBI Taxonomy" id="72664"/>
    <lineage>
        <taxon>Eukaryota</taxon>
        <taxon>Viridiplantae</taxon>
        <taxon>Streptophyta</taxon>
        <taxon>Embryophyta</taxon>
        <taxon>Tracheophyta</taxon>
        <taxon>Spermatophyta</taxon>
        <taxon>Magnoliopsida</taxon>
        <taxon>eudicotyledons</taxon>
        <taxon>Gunneridae</taxon>
        <taxon>Pentapetalae</taxon>
        <taxon>rosids</taxon>
        <taxon>malvids</taxon>
        <taxon>Brassicales</taxon>
        <taxon>Brassicaceae</taxon>
        <taxon>Eutremeae</taxon>
        <taxon>Eutrema</taxon>
    </lineage>
</organism>
<dbReference type="PANTHER" id="PTHR44259">
    <property type="entry name" value="OS07G0183000 PROTEIN-RELATED"/>
    <property type="match status" value="1"/>
</dbReference>
<dbReference type="InterPro" id="IPR050942">
    <property type="entry name" value="F-box_BR-signaling"/>
</dbReference>